<evidence type="ECO:0000256" key="9">
    <source>
        <dbReference type="ARBA" id="ARBA00049260"/>
    </source>
</evidence>
<dbReference type="AlphaFoldDB" id="A0A842JL35"/>
<dbReference type="RefSeq" id="WP_185906122.1">
    <property type="nucleotide sequence ID" value="NZ_JACMSE010000013.1"/>
</dbReference>
<dbReference type="SUPFAM" id="SSF51735">
    <property type="entry name" value="NAD(P)-binding Rossmann-fold domains"/>
    <property type="match status" value="1"/>
</dbReference>
<dbReference type="FunFam" id="3.40.50.720:FF:000208">
    <property type="entry name" value="Prephenate dehydrogenase"/>
    <property type="match status" value="1"/>
</dbReference>
<dbReference type="Gene3D" id="3.40.50.720">
    <property type="entry name" value="NAD(P)-binding Rossmann-like Domain"/>
    <property type="match status" value="1"/>
</dbReference>
<dbReference type="InterPro" id="IPR050812">
    <property type="entry name" value="Preph/Arog_dehydrog"/>
</dbReference>
<evidence type="ECO:0000313" key="13">
    <source>
        <dbReference type="Proteomes" id="UP000587396"/>
    </source>
</evidence>
<dbReference type="SUPFAM" id="SSF55021">
    <property type="entry name" value="ACT-like"/>
    <property type="match status" value="1"/>
</dbReference>
<dbReference type="PROSITE" id="PS51176">
    <property type="entry name" value="PDH_ADH"/>
    <property type="match status" value="1"/>
</dbReference>
<dbReference type="Proteomes" id="UP000587396">
    <property type="component" value="Unassembled WGS sequence"/>
</dbReference>
<dbReference type="GO" id="GO:0006571">
    <property type="term" value="P:tyrosine biosynthetic process"/>
    <property type="evidence" value="ECO:0007669"/>
    <property type="project" value="UniProtKB-UniPathway"/>
</dbReference>
<dbReference type="UniPathway" id="UPA00122">
    <property type="reaction ID" value="UER00961"/>
</dbReference>
<dbReference type="InterPro" id="IPR036291">
    <property type="entry name" value="NAD(P)-bd_dom_sf"/>
</dbReference>
<evidence type="ECO:0000256" key="7">
    <source>
        <dbReference type="ARBA" id="ARBA00023027"/>
    </source>
</evidence>
<dbReference type="InterPro" id="IPR008927">
    <property type="entry name" value="6-PGluconate_DH-like_C_sf"/>
</dbReference>
<evidence type="ECO:0000256" key="2">
    <source>
        <dbReference type="ARBA" id="ARBA00007964"/>
    </source>
</evidence>
<gene>
    <name evidence="12" type="ORF">H7313_13855</name>
</gene>
<keyword evidence="8" id="KW-0028">Amino-acid biosynthesis</keyword>
<accession>A0A842JL35</accession>
<dbReference type="PANTHER" id="PTHR21363:SF0">
    <property type="entry name" value="PREPHENATE DEHYDROGENASE [NADP(+)]"/>
    <property type="match status" value="1"/>
</dbReference>
<keyword evidence="8" id="KW-0057">Aromatic amino acid biosynthesis</keyword>
<evidence type="ECO:0000256" key="5">
    <source>
        <dbReference type="ARBA" id="ARBA00022498"/>
    </source>
</evidence>
<dbReference type="InterPro" id="IPR045865">
    <property type="entry name" value="ACT-like_dom_sf"/>
</dbReference>
<evidence type="ECO:0000256" key="1">
    <source>
        <dbReference type="ARBA" id="ARBA00005067"/>
    </source>
</evidence>
<dbReference type="PANTHER" id="PTHR21363">
    <property type="entry name" value="PREPHENATE DEHYDROGENASE"/>
    <property type="match status" value="1"/>
</dbReference>
<evidence type="ECO:0000256" key="3">
    <source>
        <dbReference type="ARBA" id="ARBA00012068"/>
    </source>
</evidence>
<dbReference type="SUPFAM" id="SSF48179">
    <property type="entry name" value="6-phosphogluconate dehydrogenase C-terminal domain-like"/>
    <property type="match status" value="1"/>
</dbReference>
<dbReference type="InterPro" id="IPR046826">
    <property type="entry name" value="PDH_N"/>
</dbReference>
<comment type="catalytic activity">
    <reaction evidence="9">
        <text>prephenate + NAD(+) = 3-(4-hydroxyphenyl)pyruvate + CO2 + NADH</text>
        <dbReference type="Rhea" id="RHEA:13869"/>
        <dbReference type="ChEBI" id="CHEBI:16526"/>
        <dbReference type="ChEBI" id="CHEBI:29934"/>
        <dbReference type="ChEBI" id="CHEBI:36242"/>
        <dbReference type="ChEBI" id="CHEBI:57540"/>
        <dbReference type="ChEBI" id="CHEBI:57945"/>
        <dbReference type="EC" id="1.3.1.12"/>
    </reaction>
</comment>
<evidence type="ECO:0000256" key="8">
    <source>
        <dbReference type="ARBA" id="ARBA00023141"/>
    </source>
</evidence>
<dbReference type="GO" id="GO:0004665">
    <property type="term" value="F:prephenate dehydrogenase (NADP+) activity"/>
    <property type="evidence" value="ECO:0007669"/>
    <property type="project" value="InterPro"/>
</dbReference>
<sequence length="391" mass="40956">MTESHTEHSGQPAFARIAVVGLGLVGASFAAAARAAQPDAEIAGVDVDARTRDIARERGWVDAAWTPDDPGFERFVCEGCDLVVLAAPVDVVEGYFELLAAWDFGGIVTDTASTKTRIAAVAAAVLPHPENYVPGHPMAGSEKNGIDGARADLFQGAHWILCPDASTPAEHFPRLHELVTSLGARVIALPREDHDEAVAVVSHVPHIVASSLVQMACRHADDQQALMRLAAGGFKDSTRIAAGSPELWCGISFDNAEALSAGLAEMQGIIGSFADALAAGDRARMTALLAEAAEARRALPAAWVPSTEKLLEVRIPMEDRTGVVAEVTTIASSVGCNIQSIEIDHITADSAVLSLVLTDEGDVGQLSAQLINAGFSVSFSPLSAKEHTHVA</sequence>
<keyword evidence="13" id="KW-1185">Reference proteome</keyword>
<keyword evidence="5" id="KW-0827">Tyrosine biosynthesis</keyword>
<dbReference type="Gene3D" id="3.30.70.260">
    <property type="match status" value="1"/>
</dbReference>
<dbReference type="GO" id="GO:0008977">
    <property type="term" value="F:prephenate dehydrogenase (NAD+) activity"/>
    <property type="evidence" value="ECO:0007669"/>
    <property type="project" value="UniProtKB-EC"/>
</dbReference>
<comment type="similarity">
    <text evidence="2">Belongs to the prephenate/arogenate dehydrogenase family.</text>
</comment>
<name>A0A842JL35_9ACTN</name>
<dbReference type="Gene3D" id="1.10.3660.10">
    <property type="entry name" value="6-phosphogluconate dehydrogenase C-terminal like domain"/>
    <property type="match status" value="1"/>
</dbReference>
<comment type="caution">
    <text evidence="12">The sequence shown here is derived from an EMBL/GenBank/DDBJ whole genome shotgun (WGS) entry which is preliminary data.</text>
</comment>
<feature type="domain" description="ACT" evidence="11">
    <location>
        <begin position="312"/>
        <end position="385"/>
    </location>
</feature>
<dbReference type="PROSITE" id="PS51671">
    <property type="entry name" value="ACT"/>
    <property type="match status" value="1"/>
</dbReference>
<feature type="domain" description="Prephenate/arogenate dehydrogenase" evidence="10">
    <location>
        <begin position="15"/>
        <end position="307"/>
    </location>
</feature>
<comment type="pathway">
    <text evidence="1">Amino-acid biosynthesis; L-tyrosine biosynthesis; (4-hydroxyphenyl)pyruvate from prephenate (NAD(+) route): step 1/1.</text>
</comment>
<dbReference type="Pfam" id="PF20463">
    <property type="entry name" value="PDH_C"/>
    <property type="match status" value="1"/>
</dbReference>
<proteinExistence type="inferred from homology"/>
<dbReference type="EMBL" id="JACMSE010000013">
    <property type="protein sequence ID" value="MBC2890415.1"/>
    <property type="molecule type" value="Genomic_DNA"/>
</dbReference>
<keyword evidence="6" id="KW-0560">Oxidoreductase</keyword>
<organism evidence="12 13">
    <name type="scientific">Gordonibacter massiliensis</name>
    <name type="common">ex Traore et al. 2017</name>
    <dbReference type="NCBI Taxonomy" id="1841863"/>
    <lineage>
        <taxon>Bacteria</taxon>
        <taxon>Bacillati</taxon>
        <taxon>Actinomycetota</taxon>
        <taxon>Coriobacteriia</taxon>
        <taxon>Eggerthellales</taxon>
        <taxon>Eggerthellaceae</taxon>
        <taxon>Gordonibacter</taxon>
    </lineage>
</organism>
<protein>
    <recommendedName>
        <fullName evidence="4">Prephenate dehydrogenase</fullName>
        <ecNumber evidence="3">1.3.1.12</ecNumber>
    </recommendedName>
</protein>
<evidence type="ECO:0000259" key="10">
    <source>
        <dbReference type="PROSITE" id="PS51176"/>
    </source>
</evidence>
<dbReference type="EC" id="1.3.1.12" evidence="3"/>
<evidence type="ECO:0000256" key="6">
    <source>
        <dbReference type="ARBA" id="ARBA00023002"/>
    </source>
</evidence>
<dbReference type="GO" id="GO:0070403">
    <property type="term" value="F:NAD+ binding"/>
    <property type="evidence" value="ECO:0007669"/>
    <property type="project" value="InterPro"/>
</dbReference>
<dbReference type="InterPro" id="IPR002912">
    <property type="entry name" value="ACT_dom"/>
</dbReference>
<dbReference type="Pfam" id="PF02153">
    <property type="entry name" value="PDH_N"/>
    <property type="match status" value="1"/>
</dbReference>
<keyword evidence="7" id="KW-0520">NAD</keyword>
<dbReference type="InterPro" id="IPR046825">
    <property type="entry name" value="PDH_C"/>
</dbReference>
<dbReference type="InterPro" id="IPR003099">
    <property type="entry name" value="Prephen_DH"/>
</dbReference>
<evidence type="ECO:0000256" key="4">
    <source>
        <dbReference type="ARBA" id="ARBA00016891"/>
    </source>
</evidence>
<evidence type="ECO:0000313" key="12">
    <source>
        <dbReference type="EMBL" id="MBC2890415.1"/>
    </source>
</evidence>
<reference evidence="12 13" key="1">
    <citation type="submission" date="2020-08" db="EMBL/GenBank/DDBJ databases">
        <authorList>
            <person name="Liu C."/>
            <person name="Sun Q."/>
        </authorList>
    </citation>
    <scope>NUCLEOTIDE SEQUENCE [LARGE SCALE GENOMIC DNA]</scope>
    <source>
        <strain evidence="12 13">N22</strain>
    </source>
</reference>
<dbReference type="CDD" id="cd02116">
    <property type="entry name" value="ACT"/>
    <property type="match status" value="1"/>
</dbReference>
<evidence type="ECO:0000259" key="11">
    <source>
        <dbReference type="PROSITE" id="PS51671"/>
    </source>
</evidence>